<evidence type="ECO:0000313" key="2">
    <source>
        <dbReference type="Proteomes" id="UP000243904"/>
    </source>
</evidence>
<sequence>MAPKVLSHQSRKGRAPARPLQIETVDEIDESLIETFPASDPPAWVALARVGIPKRRKTKSSRARKA</sequence>
<name>A0A1H1V1K8_9BRAD</name>
<dbReference type="AlphaFoldDB" id="A0A1H1V1K8"/>
<evidence type="ECO:0000313" key="1">
    <source>
        <dbReference type="EMBL" id="SDS78563.1"/>
    </source>
</evidence>
<dbReference type="EMBL" id="LT629750">
    <property type="protein sequence ID" value="SDS78563.1"/>
    <property type="molecule type" value="Genomic_DNA"/>
</dbReference>
<gene>
    <name evidence="1" type="ORF">SAMN05444158_3204</name>
</gene>
<keyword evidence="2" id="KW-1185">Reference proteome</keyword>
<organism evidence="1 2">
    <name type="scientific">Bradyrhizobium canariense</name>
    <dbReference type="NCBI Taxonomy" id="255045"/>
    <lineage>
        <taxon>Bacteria</taxon>
        <taxon>Pseudomonadati</taxon>
        <taxon>Pseudomonadota</taxon>
        <taxon>Alphaproteobacteria</taxon>
        <taxon>Hyphomicrobiales</taxon>
        <taxon>Nitrobacteraceae</taxon>
        <taxon>Bradyrhizobium</taxon>
    </lineage>
</organism>
<dbReference type="RefSeq" id="WP_146687941.1">
    <property type="nucleotide sequence ID" value="NZ_LT629750.1"/>
</dbReference>
<proteinExistence type="predicted"/>
<dbReference type="Proteomes" id="UP000243904">
    <property type="component" value="Chromosome I"/>
</dbReference>
<accession>A0A1H1V1K8</accession>
<reference evidence="2" key="1">
    <citation type="submission" date="2016-10" db="EMBL/GenBank/DDBJ databases">
        <authorList>
            <person name="Varghese N."/>
            <person name="Submissions S."/>
        </authorList>
    </citation>
    <scope>NUCLEOTIDE SEQUENCE [LARGE SCALE GENOMIC DNA]</scope>
    <source>
        <strain evidence="2">GAS369</strain>
    </source>
</reference>
<protein>
    <submittedName>
        <fullName evidence="1">Uncharacterized protein</fullName>
    </submittedName>
</protein>